<protein>
    <submittedName>
        <fullName evidence="1">Uncharacterized protein</fullName>
    </submittedName>
</protein>
<dbReference type="Pfam" id="PF22337">
    <property type="entry name" value="Phage_fiber_rpt"/>
    <property type="match status" value="2"/>
</dbReference>
<dbReference type="Proteomes" id="UP000198569">
    <property type="component" value="Unassembled WGS sequence"/>
</dbReference>
<dbReference type="InterPro" id="IPR054500">
    <property type="entry name" value="Phage_fiber_rpt"/>
</dbReference>
<dbReference type="OrthoDB" id="1377270at2"/>
<organism evidence="1 2">
    <name type="scientific">Flavobacterium degerlachei</name>
    <dbReference type="NCBI Taxonomy" id="229203"/>
    <lineage>
        <taxon>Bacteria</taxon>
        <taxon>Pseudomonadati</taxon>
        <taxon>Bacteroidota</taxon>
        <taxon>Flavobacteriia</taxon>
        <taxon>Flavobacteriales</taxon>
        <taxon>Flavobacteriaceae</taxon>
        <taxon>Flavobacterium</taxon>
    </lineage>
</organism>
<name>A0A1H2Z4L3_9FLAO</name>
<evidence type="ECO:0000313" key="2">
    <source>
        <dbReference type="Proteomes" id="UP000198569"/>
    </source>
</evidence>
<dbReference type="AlphaFoldDB" id="A0A1H2Z4L3"/>
<proteinExistence type="predicted"/>
<sequence>MATLAQIYDWFMTGKKPTQAQFWASWGSFWNKSETIPQSAISNLTNTLNAKTENDQFNAHKVAEDAHADLFLGKEDKNKKGAANGYAPLNEFQKLAIEYLNVVNDLVTGGATSLLSAEQGKLLQTQITGINLLLTSYNINLDSVQEIVDAIETVQTSLSTILVNDLTTGGNTKALTAEMGKSLKGLIDALSTTVGNITSNVVTTFKPILSTALTAQNTAGIVAYINALNPVLAVAANEIVKFNTTDTGRVFELRLRGRSFGVGQAAIVAADVLDVTDFLNKDVRLSNYPNTRNDGQIPTNKVLSTDALGNLKLYSIATAPAPYIQELIPDSYLPSTTGNIRILGSFFTPAMCDRVANPTAIVIGGVNTINYATFKSSNEILVNVITGAIEGSFFITMNNGLSTTKNNALLITYGVVYKPNATSWVDLDPSYDMSEEGAAKIGVYGTYKSATWNKSFDFTKNWRLKFMLQKTPLGDPMGTAAEGNTNERNFALVKESTKEEVFYFGMYKNSGSFKSYGGWLGNGNVSFYAHRPASYWDVPKPQDIHEFRYQYGSLYYYVNGIISVSSTLVVTENLLFKLKLKVYDVSDIEYIEIN</sequence>
<gene>
    <name evidence="1" type="ORF">SAMN05444338_10782</name>
</gene>
<dbReference type="EMBL" id="FNMV01000007">
    <property type="protein sequence ID" value="SDX12413.1"/>
    <property type="molecule type" value="Genomic_DNA"/>
</dbReference>
<reference evidence="2" key="1">
    <citation type="submission" date="2016-10" db="EMBL/GenBank/DDBJ databases">
        <authorList>
            <person name="Varghese N."/>
            <person name="Submissions S."/>
        </authorList>
    </citation>
    <scope>NUCLEOTIDE SEQUENCE [LARGE SCALE GENOMIC DNA]</scope>
    <source>
        <strain evidence="2">DSM 15718</strain>
    </source>
</reference>
<dbReference type="RefSeq" id="WP_091431843.1">
    <property type="nucleotide sequence ID" value="NZ_FNMV01000007.1"/>
</dbReference>
<accession>A0A1H2Z4L3</accession>
<keyword evidence="2" id="KW-1185">Reference proteome</keyword>
<dbReference type="STRING" id="229203.SAMN05444338_10782"/>
<evidence type="ECO:0000313" key="1">
    <source>
        <dbReference type="EMBL" id="SDX12413.1"/>
    </source>
</evidence>